<proteinExistence type="inferred from homology"/>
<feature type="transmembrane region" description="Helical" evidence="6">
    <location>
        <begin position="60"/>
        <end position="79"/>
    </location>
</feature>
<accession>W0HRE6</accession>
<dbReference type="Proteomes" id="UP000019028">
    <property type="component" value="Chromosome"/>
</dbReference>
<name>W0HRE6_9GAMM</name>
<evidence type="ECO:0000256" key="6">
    <source>
        <dbReference type="SAM" id="Phobius"/>
    </source>
</evidence>
<feature type="transmembrane region" description="Helical" evidence="6">
    <location>
        <begin position="30"/>
        <end position="48"/>
    </location>
</feature>
<keyword evidence="5 6" id="KW-0472">Membrane</keyword>
<dbReference type="RefSeq" id="WP_237234660.1">
    <property type="nucleotide sequence ID" value="NZ_CP006569.1"/>
</dbReference>
<feature type="transmembrane region" description="Helical" evidence="6">
    <location>
        <begin position="85"/>
        <end position="104"/>
    </location>
</feature>
<feature type="domain" description="GtrA/DPMS transmembrane" evidence="7">
    <location>
        <begin position="1"/>
        <end position="109"/>
    </location>
</feature>
<dbReference type="GO" id="GO:0000271">
    <property type="term" value="P:polysaccharide biosynthetic process"/>
    <property type="evidence" value="ECO:0007669"/>
    <property type="project" value="InterPro"/>
</dbReference>
<evidence type="ECO:0000256" key="4">
    <source>
        <dbReference type="ARBA" id="ARBA00022989"/>
    </source>
</evidence>
<evidence type="ECO:0000256" key="3">
    <source>
        <dbReference type="ARBA" id="ARBA00022692"/>
    </source>
</evidence>
<dbReference type="Pfam" id="PF04138">
    <property type="entry name" value="GtrA_DPMS_TM"/>
    <property type="match status" value="1"/>
</dbReference>
<dbReference type="KEGG" id="sod:Sant_1300"/>
<dbReference type="HOGENOM" id="CLU_083873_4_4_6"/>
<comment type="subcellular location">
    <subcellularLocation>
        <location evidence="1">Membrane</location>
        <topology evidence="1">Multi-pass membrane protein</topology>
    </subcellularLocation>
</comment>
<evidence type="ECO:0000259" key="7">
    <source>
        <dbReference type="Pfam" id="PF04138"/>
    </source>
</evidence>
<dbReference type="AlphaFoldDB" id="W0HRE6"/>
<dbReference type="PANTHER" id="PTHR38459:SF1">
    <property type="entry name" value="PROPHAGE BACTOPRENOL-LINKED GLUCOSE TRANSLOCASE HOMOLOG"/>
    <property type="match status" value="1"/>
</dbReference>
<reference evidence="8 9" key="1">
    <citation type="journal article" date="2014" name="Genome Biol. Evol.">
        <title>Genome degeneration and adaptation in a nascent stage of symbiosis.</title>
        <authorList>
            <person name="Oakeson K.F."/>
            <person name="Gil R."/>
            <person name="Clayton A.L."/>
            <person name="Dunn D.M."/>
            <person name="von Niederhausern A.C."/>
            <person name="Hamil C."/>
            <person name="Aoyagi A."/>
            <person name="Duval B."/>
            <person name="Baca A."/>
            <person name="Silva F.J."/>
            <person name="Vallier A."/>
            <person name="Jackson D.G."/>
            <person name="Latorre A."/>
            <person name="Weiss R.B."/>
            <person name="Heddi A."/>
            <person name="Moya A."/>
            <person name="Dale C."/>
        </authorList>
    </citation>
    <scope>NUCLEOTIDE SEQUENCE [LARGE SCALE GENOMIC DNA]</scope>
    <source>
        <strain evidence="8 9">HS1</strain>
    </source>
</reference>
<dbReference type="EMBL" id="CP006569">
    <property type="protein sequence ID" value="AHF76359.1"/>
    <property type="molecule type" value="Genomic_DNA"/>
</dbReference>
<gene>
    <name evidence="8" type="ORF">Sant_1300</name>
</gene>
<dbReference type="GO" id="GO:0005886">
    <property type="term" value="C:plasma membrane"/>
    <property type="evidence" value="ECO:0007669"/>
    <property type="project" value="TreeGrafter"/>
</dbReference>
<protein>
    <submittedName>
        <fullName evidence="8">GtrA-like protein</fullName>
    </submittedName>
</protein>
<keyword evidence="9" id="KW-1185">Reference proteome</keyword>
<keyword evidence="3 6" id="KW-0812">Transmembrane</keyword>
<evidence type="ECO:0000313" key="8">
    <source>
        <dbReference type="EMBL" id="AHF76359.1"/>
    </source>
</evidence>
<evidence type="ECO:0000256" key="1">
    <source>
        <dbReference type="ARBA" id="ARBA00004141"/>
    </source>
</evidence>
<dbReference type="InterPro" id="IPR051401">
    <property type="entry name" value="GtrA_CellWall_Glycosyl"/>
</dbReference>
<evidence type="ECO:0000256" key="5">
    <source>
        <dbReference type="ARBA" id="ARBA00023136"/>
    </source>
</evidence>
<keyword evidence="4 6" id="KW-1133">Transmembrane helix</keyword>
<evidence type="ECO:0000313" key="9">
    <source>
        <dbReference type="Proteomes" id="UP000019028"/>
    </source>
</evidence>
<organism evidence="8 9">
    <name type="scientific">Sodalis praecaptivus</name>
    <dbReference type="NCBI Taxonomy" id="1239307"/>
    <lineage>
        <taxon>Bacteria</taxon>
        <taxon>Pseudomonadati</taxon>
        <taxon>Pseudomonadota</taxon>
        <taxon>Gammaproteobacteria</taxon>
        <taxon>Enterobacterales</taxon>
        <taxon>Bruguierivoracaceae</taxon>
        <taxon>Sodalis</taxon>
    </lineage>
</organism>
<sequence length="111" mass="12143">MVGLLNTALTAAVIFTLIHVGTNIYLANFIGYAVGIVCSFIFNCLFTFSTSLSFRRLGKFLVTCLAAYLVNVGVIWLVVHSNSSLIYSSQIAGMASYTITSFLLSKLWAMR</sequence>
<evidence type="ECO:0000256" key="2">
    <source>
        <dbReference type="ARBA" id="ARBA00009399"/>
    </source>
</evidence>
<comment type="similarity">
    <text evidence="2">Belongs to the GtrA family.</text>
</comment>
<dbReference type="InterPro" id="IPR007267">
    <property type="entry name" value="GtrA_DPMS_TM"/>
</dbReference>
<dbReference type="PANTHER" id="PTHR38459">
    <property type="entry name" value="PROPHAGE BACTOPRENOL-LINKED GLUCOSE TRANSLOCASE HOMOLOG"/>
    <property type="match status" value="1"/>
</dbReference>